<accession>A0A139HEU7</accession>
<gene>
    <name evidence="1" type="ORF">AC578_8187</name>
</gene>
<name>A0A139HEU7_9PEZI</name>
<proteinExistence type="predicted"/>
<comment type="caution">
    <text evidence="1">The sequence shown here is derived from an EMBL/GenBank/DDBJ whole genome shotgun (WGS) entry which is preliminary data.</text>
</comment>
<sequence length="93" mass="10650">MAPDVKHVIPAEHVLTGLVYEFGKQANLPKVSSPNFAVGWAYHIPTTSNESNLSFSTTLLSNQWAFLQPSTWVRRSHLRHDFAMFFMIQDTMR</sequence>
<evidence type="ECO:0000313" key="1">
    <source>
        <dbReference type="EMBL" id="KXT00953.1"/>
    </source>
</evidence>
<protein>
    <submittedName>
        <fullName evidence="1">Uncharacterized protein</fullName>
    </submittedName>
</protein>
<organism evidence="1 2">
    <name type="scientific">Pseudocercospora eumusae</name>
    <dbReference type="NCBI Taxonomy" id="321146"/>
    <lineage>
        <taxon>Eukaryota</taxon>
        <taxon>Fungi</taxon>
        <taxon>Dikarya</taxon>
        <taxon>Ascomycota</taxon>
        <taxon>Pezizomycotina</taxon>
        <taxon>Dothideomycetes</taxon>
        <taxon>Dothideomycetidae</taxon>
        <taxon>Mycosphaerellales</taxon>
        <taxon>Mycosphaerellaceae</taxon>
        <taxon>Pseudocercospora</taxon>
    </lineage>
</organism>
<dbReference type="EMBL" id="LFZN01000064">
    <property type="protein sequence ID" value="KXT00953.1"/>
    <property type="molecule type" value="Genomic_DNA"/>
</dbReference>
<dbReference type="AlphaFoldDB" id="A0A139HEU7"/>
<reference evidence="1 2" key="1">
    <citation type="submission" date="2015-07" db="EMBL/GenBank/DDBJ databases">
        <title>Comparative genomics of the Sigatoka disease complex on banana suggests a link between parallel evolutionary changes in Pseudocercospora fijiensis and Pseudocercospora eumusae and increased virulence on the banana host.</title>
        <authorList>
            <person name="Chang T.-C."/>
            <person name="Salvucci A."/>
            <person name="Crous P.W."/>
            <person name="Stergiopoulos I."/>
        </authorList>
    </citation>
    <scope>NUCLEOTIDE SEQUENCE [LARGE SCALE GENOMIC DNA]</scope>
    <source>
        <strain evidence="1 2">CBS 114824</strain>
    </source>
</reference>
<dbReference type="Proteomes" id="UP000070133">
    <property type="component" value="Unassembled WGS sequence"/>
</dbReference>
<keyword evidence="2" id="KW-1185">Reference proteome</keyword>
<evidence type="ECO:0000313" key="2">
    <source>
        <dbReference type="Proteomes" id="UP000070133"/>
    </source>
</evidence>